<dbReference type="SUPFAM" id="SSF53649">
    <property type="entry name" value="Alkaline phosphatase-like"/>
    <property type="match status" value="1"/>
</dbReference>
<proteinExistence type="predicted"/>
<protein>
    <submittedName>
        <fullName evidence="1">DUF1501 domain-containing protein</fullName>
    </submittedName>
</protein>
<dbReference type="InterPro" id="IPR010869">
    <property type="entry name" value="DUF1501"/>
</dbReference>
<name>A0A5M6CXY7_9BACT</name>
<dbReference type="InterPro" id="IPR006311">
    <property type="entry name" value="TAT_signal"/>
</dbReference>
<keyword evidence="2" id="KW-1185">Reference proteome</keyword>
<dbReference type="InterPro" id="IPR017850">
    <property type="entry name" value="Alkaline_phosphatase_core_sf"/>
</dbReference>
<dbReference type="Pfam" id="PF07394">
    <property type="entry name" value="DUF1501"/>
    <property type="match status" value="1"/>
</dbReference>
<dbReference type="RefSeq" id="WP_150078880.1">
    <property type="nucleotide sequence ID" value="NZ_VWOX01000015.1"/>
</dbReference>
<dbReference type="EMBL" id="VWOX01000015">
    <property type="protein sequence ID" value="KAA5540088.1"/>
    <property type="molecule type" value="Genomic_DNA"/>
</dbReference>
<organism evidence="1 2">
    <name type="scientific">Roseiconus nitratireducens</name>
    <dbReference type="NCBI Taxonomy" id="2605748"/>
    <lineage>
        <taxon>Bacteria</taxon>
        <taxon>Pseudomonadati</taxon>
        <taxon>Planctomycetota</taxon>
        <taxon>Planctomycetia</taxon>
        <taxon>Pirellulales</taxon>
        <taxon>Pirellulaceae</taxon>
        <taxon>Roseiconus</taxon>
    </lineage>
</organism>
<gene>
    <name evidence="1" type="ORF">FYK55_22550</name>
</gene>
<evidence type="ECO:0000313" key="2">
    <source>
        <dbReference type="Proteomes" id="UP000324479"/>
    </source>
</evidence>
<accession>A0A5M6CXY7</accession>
<dbReference type="Proteomes" id="UP000324479">
    <property type="component" value="Unassembled WGS sequence"/>
</dbReference>
<dbReference type="PANTHER" id="PTHR43737">
    <property type="entry name" value="BLL7424 PROTEIN"/>
    <property type="match status" value="1"/>
</dbReference>
<dbReference type="AlphaFoldDB" id="A0A5M6CXY7"/>
<evidence type="ECO:0000313" key="1">
    <source>
        <dbReference type="EMBL" id="KAA5540088.1"/>
    </source>
</evidence>
<sequence>MSFRSRSSKDPAETCHQVSAAKQVTRRQLFQSCGVGLGKISLASMLASDFAMASGDSGPSASAGDAPGLHFPAKIKRVIYLFMAGAPSQLDLFDHKPELTRLEGKPIPPSVIAGQRYAFIQPDAAVLSPRFSFQRYGQCGAELAETLPHLSKVVDDLAIIRSVHTDQFNHAPAQIFVNTGSPIPGRPAMGSWLSYGIGSDADDLPGFVVLKSGGNLSGGAAMWSNGFLPGQHQGVPFRSAGDPILHVATPQGISRQTQRETLDLVADLNRHRLNDLDVDGIRARIDSYEMAYRMQSRAPELMDFSSESDETLALYGTSREDAGSFAKNCLLARRLAERGVRFIQLYHAGWDHHSNVEGGLRTQCKQTDQGCAALVQDLKRRGMLEDTLVVWGGEFGRTPMVEASAALGRSLGRDHHPQAFTMWMAGGGIRAGQTLGKTDDLGFHPVEDPVHVHDIQATILYLLGIDHERLTFTFAGRPFRLTDVHGHVVEKLVT</sequence>
<dbReference type="PROSITE" id="PS51318">
    <property type="entry name" value="TAT"/>
    <property type="match status" value="1"/>
</dbReference>
<reference evidence="1 2" key="1">
    <citation type="submission" date="2019-08" db="EMBL/GenBank/DDBJ databases">
        <authorList>
            <person name="Dhanesh K."/>
            <person name="Kumar G."/>
            <person name="Sasikala C."/>
            <person name="Venkata Ramana C."/>
        </authorList>
    </citation>
    <scope>NUCLEOTIDE SEQUENCE [LARGE SCALE GENOMIC DNA]</scope>
    <source>
        <strain evidence="1 2">JC645</strain>
    </source>
</reference>
<dbReference type="Gene3D" id="3.40.720.10">
    <property type="entry name" value="Alkaline Phosphatase, subunit A"/>
    <property type="match status" value="1"/>
</dbReference>
<dbReference type="PANTHER" id="PTHR43737:SF1">
    <property type="entry name" value="DUF1501 DOMAIN-CONTAINING PROTEIN"/>
    <property type="match status" value="1"/>
</dbReference>
<comment type="caution">
    <text evidence="1">The sequence shown here is derived from an EMBL/GenBank/DDBJ whole genome shotgun (WGS) entry which is preliminary data.</text>
</comment>